<evidence type="ECO:0000256" key="4">
    <source>
        <dbReference type="ARBA" id="ARBA00022679"/>
    </source>
</evidence>
<dbReference type="SUPFAM" id="SSF53790">
    <property type="entry name" value="Tetrapyrrole methylase"/>
    <property type="match status" value="1"/>
</dbReference>
<dbReference type="Proteomes" id="UP000244338">
    <property type="component" value="Unassembled WGS sequence"/>
</dbReference>
<dbReference type="InterPro" id="IPR000878">
    <property type="entry name" value="4pyrrol_Mease"/>
</dbReference>
<proteinExistence type="inferred from homology"/>
<dbReference type="InterPro" id="IPR014776">
    <property type="entry name" value="4pyrrole_Mease_sub2"/>
</dbReference>
<keyword evidence="2 6" id="KW-0698">rRNA processing</keyword>
<keyword evidence="4 6" id="KW-0808">Transferase</keyword>
<evidence type="ECO:0000259" key="7">
    <source>
        <dbReference type="Pfam" id="PF00590"/>
    </source>
</evidence>
<dbReference type="InterPro" id="IPR014777">
    <property type="entry name" value="4pyrrole_Mease_sub1"/>
</dbReference>
<dbReference type="FunFam" id="3.40.1010.10:FF:000007">
    <property type="entry name" value="Ribosomal RNA small subunit methyltransferase I"/>
    <property type="match status" value="1"/>
</dbReference>
<name>A0A2R6Y204_9BACL</name>
<keyword evidence="3 6" id="KW-0489">Methyltransferase</keyword>
<gene>
    <name evidence="6" type="primary">rsmI</name>
    <name evidence="8" type="ORF">BSOLF_2770</name>
</gene>
<evidence type="ECO:0000256" key="1">
    <source>
        <dbReference type="ARBA" id="ARBA00022490"/>
    </source>
</evidence>
<dbReference type="PANTHER" id="PTHR46111">
    <property type="entry name" value="RIBOSOMAL RNA SMALL SUBUNIT METHYLTRANSFERASE I"/>
    <property type="match status" value="1"/>
</dbReference>
<feature type="domain" description="Tetrapyrrole methylase" evidence="7">
    <location>
        <begin position="21"/>
        <end position="220"/>
    </location>
</feature>
<evidence type="ECO:0000256" key="6">
    <source>
        <dbReference type="HAMAP-Rule" id="MF_01877"/>
    </source>
</evidence>
<dbReference type="HAMAP" id="MF_01877">
    <property type="entry name" value="16SrRNA_methyltr_I"/>
    <property type="match status" value="1"/>
</dbReference>
<dbReference type="InterPro" id="IPR018063">
    <property type="entry name" value="SAM_MeTrfase_RsmI_CS"/>
</dbReference>
<evidence type="ECO:0000256" key="2">
    <source>
        <dbReference type="ARBA" id="ARBA00022552"/>
    </source>
</evidence>
<keyword evidence="5 6" id="KW-0949">S-adenosyl-L-methionine</keyword>
<dbReference type="NCBIfam" id="TIGR00096">
    <property type="entry name" value="16S rRNA (cytidine(1402)-2'-O)-methyltransferase"/>
    <property type="match status" value="1"/>
</dbReference>
<comment type="catalytic activity">
    <reaction evidence="6">
        <text>cytidine(1402) in 16S rRNA + S-adenosyl-L-methionine = 2'-O-methylcytidine(1402) in 16S rRNA + S-adenosyl-L-homocysteine + H(+)</text>
        <dbReference type="Rhea" id="RHEA:42924"/>
        <dbReference type="Rhea" id="RHEA-COMP:10285"/>
        <dbReference type="Rhea" id="RHEA-COMP:10286"/>
        <dbReference type="ChEBI" id="CHEBI:15378"/>
        <dbReference type="ChEBI" id="CHEBI:57856"/>
        <dbReference type="ChEBI" id="CHEBI:59789"/>
        <dbReference type="ChEBI" id="CHEBI:74495"/>
        <dbReference type="ChEBI" id="CHEBI:82748"/>
        <dbReference type="EC" id="2.1.1.198"/>
    </reaction>
</comment>
<keyword evidence="1 6" id="KW-0963">Cytoplasm</keyword>
<comment type="similarity">
    <text evidence="6">Belongs to the methyltransferase superfamily. RsmI family.</text>
</comment>
<comment type="subcellular location">
    <subcellularLocation>
        <location evidence="6">Cytoplasm</location>
    </subcellularLocation>
</comment>
<evidence type="ECO:0000256" key="5">
    <source>
        <dbReference type="ARBA" id="ARBA00022691"/>
    </source>
</evidence>
<dbReference type="PROSITE" id="PS01296">
    <property type="entry name" value="RSMI"/>
    <property type="match status" value="1"/>
</dbReference>
<dbReference type="GO" id="GO:0005737">
    <property type="term" value="C:cytoplasm"/>
    <property type="evidence" value="ECO:0007669"/>
    <property type="project" value="UniProtKB-SubCell"/>
</dbReference>
<evidence type="ECO:0000256" key="3">
    <source>
        <dbReference type="ARBA" id="ARBA00022603"/>
    </source>
</evidence>
<dbReference type="EMBL" id="PEBX01000021">
    <property type="protein sequence ID" value="PTQ56719.1"/>
    <property type="molecule type" value="Genomic_DNA"/>
</dbReference>
<comment type="function">
    <text evidence="6">Catalyzes the 2'-O-methylation of the ribose of cytidine 1402 (C1402) in 16S rRNA.</text>
</comment>
<dbReference type="Gene3D" id="3.30.950.10">
    <property type="entry name" value="Methyltransferase, Cobalt-precorrin-4 Transmethylase, Domain 2"/>
    <property type="match status" value="1"/>
</dbReference>
<evidence type="ECO:0000313" key="8">
    <source>
        <dbReference type="EMBL" id="PTQ56719.1"/>
    </source>
</evidence>
<dbReference type="InterPro" id="IPR008189">
    <property type="entry name" value="rRNA_ssu_MeTfrase_I"/>
</dbReference>
<organism evidence="8 9">
    <name type="scientific">Candidatus Carbonibacillus altaicus</name>
    <dbReference type="NCBI Taxonomy" id="2163959"/>
    <lineage>
        <taxon>Bacteria</taxon>
        <taxon>Bacillati</taxon>
        <taxon>Bacillota</taxon>
        <taxon>Bacilli</taxon>
        <taxon>Bacillales</taxon>
        <taxon>Candidatus Carbonibacillus</taxon>
    </lineage>
</organism>
<sequence>MVEAVLHEQKSFAPHPQGYGRLYVVATPIGNLQDISDRVRTVLGTVTIVAAEDTRQTQKLLNHLRLTTPLISFHMHSPPAVKSKLVERLKAGDDVALVSDAGTPAISDPGYALIEKCTQEGIAVIPVPGANAALTALVASGLPTDHFLFLGFLPRTASKKEEQLRALRHLPYTLILYEAPHRLKETLHLIVQIFGERKAVLARELTKVHEHFLRGTLHDLLDYVEQHEVRGELTLLIAPAPPAESREPWREENAYKKHLMKELVAEVEALRGLGIRLKEAVRIVGRLTGTDPKMLYRAYHGKTSED</sequence>
<reference evidence="9" key="1">
    <citation type="journal article" date="2018" name="Sci. Rep.">
        <title>Lignite coal burning seam in the remote Altai Mountains harbors a hydrogen-driven thermophilic microbial community.</title>
        <authorList>
            <person name="Kadnikov V.V."/>
            <person name="Mardanov A.V."/>
            <person name="Ivasenko D.A."/>
            <person name="Antsiferov D.V."/>
            <person name="Beletsky A.V."/>
            <person name="Karnachuk O.V."/>
            <person name="Ravin N.V."/>
        </authorList>
    </citation>
    <scope>NUCLEOTIDE SEQUENCE [LARGE SCALE GENOMIC DNA]</scope>
</reference>
<dbReference type="PANTHER" id="PTHR46111:SF1">
    <property type="entry name" value="RIBOSOMAL RNA SMALL SUBUNIT METHYLTRANSFERASE I"/>
    <property type="match status" value="1"/>
</dbReference>
<comment type="caution">
    <text evidence="8">The sequence shown here is derived from an EMBL/GenBank/DDBJ whole genome shotgun (WGS) entry which is preliminary data.</text>
</comment>
<dbReference type="AlphaFoldDB" id="A0A2R6Y204"/>
<dbReference type="Pfam" id="PF00590">
    <property type="entry name" value="TP_methylase"/>
    <property type="match status" value="1"/>
</dbReference>
<accession>A0A2R6Y204</accession>
<dbReference type="FunFam" id="3.30.950.10:FF:000002">
    <property type="entry name" value="Ribosomal RNA small subunit methyltransferase I"/>
    <property type="match status" value="1"/>
</dbReference>
<evidence type="ECO:0000313" key="9">
    <source>
        <dbReference type="Proteomes" id="UP000244338"/>
    </source>
</evidence>
<dbReference type="InterPro" id="IPR035996">
    <property type="entry name" value="4pyrrol_Methylase_sf"/>
</dbReference>
<dbReference type="CDD" id="cd11648">
    <property type="entry name" value="RsmI"/>
    <property type="match status" value="1"/>
</dbReference>
<dbReference type="Gene3D" id="3.40.1010.10">
    <property type="entry name" value="Cobalt-precorrin-4 Transmethylase, Domain 1"/>
    <property type="match status" value="1"/>
</dbReference>
<dbReference type="EC" id="2.1.1.198" evidence="6"/>
<dbReference type="PIRSF" id="PIRSF005917">
    <property type="entry name" value="MTase_YraL"/>
    <property type="match status" value="1"/>
</dbReference>
<dbReference type="GO" id="GO:0070677">
    <property type="term" value="F:rRNA (cytosine-2'-O-)-methyltransferase activity"/>
    <property type="evidence" value="ECO:0007669"/>
    <property type="project" value="UniProtKB-UniRule"/>
</dbReference>
<protein>
    <recommendedName>
        <fullName evidence="6">Ribosomal RNA small subunit methyltransferase I</fullName>
        <ecNumber evidence="6">2.1.1.198</ecNumber>
    </recommendedName>
    <alternativeName>
        <fullName evidence="6">16S rRNA 2'-O-ribose C1402 methyltransferase</fullName>
    </alternativeName>
    <alternativeName>
        <fullName evidence="6">rRNA (cytidine-2'-O-)-methyltransferase RsmI</fullName>
    </alternativeName>
</protein>